<dbReference type="GO" id="GO:0046872">
    <property type="term" value="F:metal ion binding"/>
    <property type="evidence" value="ECO:0007669"/>
    <property type="project" value="UniProtKB-KW"/>
</dbReference>
<dbReference type="PANTHER" id="PTHR31528">
    <property type="entry name" value="4-AMINO-5-HYDROXYMETHYL-2-METHYLPYRIMIDINE PHOSPHATE SYNTHASE THI11-RELATED"/>
    <property type="match status" value="1"/>
</dbReference>
<protein>
    <recommendedName>
        <fullName evidence="10">Thiamine pyrimidine synthase</fullName>
    </recommendedName>
</protein>
<dbReference type="EMBL" id="JAAMRR010000731">
    <property type="protein sequence ID" value="NGX96254.1"/>
    <property type="molecule type" value="Genomic_DNA"/>
</dbReference>
<evidence type="ECO:0000256" key="3">
    <source>
        <dbReference type="ARBA" id="ARBA00009406"/>
    </source>
</evidence>
<dbReference type="InterPro" id="IPR027939">
    <property type="entry name" value="NMT1/THI5"/>
</dbReference>
<evidence type="ECO:0000256" key="7">
    <source>
        <dbReference type="ARBA" id="ARBA00022898"/>
    </source>
</evidence>
<keyword evidence="6" id="KW-0479">Metal-binding</keyword>
<reference evidence="13" key="1">
    <citation type="submission" date="2020-02" db="EMBL/GenBank/DDBJ databases">
        <title>Draft genome sequence of Candidatus Afipia apatlaquensis IBT-C3, a potential strain for decolorization of textile dyes.</title>
        <authorList>
            <person name="Sanchez-Reyes A."/>
            <person name="Breton-Deval L."/>
            <person name="Mangelson H."/>
            <person name="Sanchez-Flores A."/>
        </authorList>
    </citation>
    <scope>NUCLEOTIDE SEQUENCE [LARGE SCALE GENOMIC DNA]</scope>
    <source>
        <strain evidence="13">IBT-C3</strain>
    </source>
</reference>
<keyword evidence="8" id="KW-0784">Thiamine biosynthesis</keyword>
<comment type="pathway">
    <text evidence="2">Cofactor biosynthesis; thiamine diphosphate biosynthesis.</text>
</comment>
<organism evidence="13 14">
    <name type="scientific">Candidatus Afipia apatlaquensis</name>
    <dbReference type="NCBI Taxonomy" id="2712852"/>
    <lineage>
        <taxon>Bacteria</taxon>
        <taxon>Pseudomonadati</taxon>
        <taxon>Pseudomonadota</taxon>
        <taxon>Alphaproteobacteria</taxon>
        <taxon>Hyphomicrobiales</taxon>
        <taxon>Nitrobacteraceae</taxon>
        <taxon>Afipia</taxon>
    </lineage>
</organism>
<evidence type="ECO:0000259" key="12">
    <source>
        <dbReference type="Pfam" id="PF09084"/>
    </source>
</evidence>
<dbReference type="Gene3D" id="3.40.190.10">
    <property type="entry name" value="Periplasmic binding protein-like II"/>
    <property type="match status" value="2"/>
</dbReference>
<keyword evidence="14" id="KW-1185">Reference proteome</keyword>
<name>A0A7C9VN39_9BRAD</name>
<evidence type="ECO:0000256" key="5">
    <source>
        <dbReference type="ARBA" id="ARBA00022679"/>
    </source>
</evidence>
<evidence type="ECO:0000313" key="13">
    <source>
        <dbReference type="EMBL" id="NGX96254.1"/>
    </source>
</evidence>
<comment type="function">
    <text evidence="1">Responsible for the formation of the pyrimidine heterocycle in the thiamine biosynthesis pathway. Catalyzes the formation of hydroxymethylpyrimidine phosphate (HMP-P) from histidine and pyridoxal phosphate (PLP). The protein uses PLP and the active site histidine to form HMP-P, generating an inactive enzyme. The enzyme can only undergo a single turnover, which suggests it is a suicide enzyme.</text>
</comment>
<dbReference type="Pfam" id="PF09084">
    <property type="entry name" value="NMT1"/>
    <property type="match status" value="1"/>
</dbReference>
<dbReference type="AlphaFoldDB" id="A0A7C9VN39"/>
<evidence type="ECO:0000256" key="9">
    <source>
        <dbReference type="ARBA" id="ARBA00023004"/>
    </source>
</evidence>
<keyword evidence="7" id="KW-0663">Pyridoxal phosphate</keyword>
<evidence type="ECO:0000256" key="11">
    <source>
        <dbReference type="ARBA" id="ARBA00048179"/>
    </source>
</evidence>
<dbReference type="InterPro" id="IPR015168">
    <property type="entry name" value="SsuA/THI5"/>
</dbReference>
<dbReference type="GO" id="GO:0016740">
    <property type="term" value="F:transferase activity"/>
    <property type="evidence" value="ECO:0007669"/>
    <property type="project" value="UniProtKB-KW"/>
</dbReference>
<feature type="domain" description="SsuA/THI5-like" evidence="12">
    <location>
        <begin position="22"/>
        <end position="226"/>
    </location>
</feature>
<keyword evidence="5" id="KW-0808">Transferase</keyword>
<evidence type="ECO:0000256" key="10">
    <source>
        <dbReference type="ARBA" id="ARBA00033171"/>
    </source>
</evidence>
<gene>
    <name evidence="13" type="ORF">G4V63_13855</name>
</gene>
<dbReference type="SUPFAM" id="SSF53850">
    <property type="entry name" value="Periplasmic binding protein-like II"/>
    <property type="match status" value="1"/>
</dbReference>
<comment type="subunit">
    <text evidence="4">Homodimer.</text>
</comment>
<evidence type="ECO:0000256" key="2">
    <source>
        <dbReference type="ARBA" id="ARBA00004948"/>
    </source>
</evidence>
<evidence type="ECO:0000256" key="1">
    <source>
        <dbReference type="ARBA" id="ARBA00003469"/>
    </source>
</evidence>
<comment type="caution">
    <text evidence="13">The sequence shown here is derived from an EMBL/GenBank/DDBJ whole genome shotgun (WGS) entry which is preliminary data.</text>
</comment>
<dbReference type="GO" id="GO:0009228">
    <property type="term" value="P:thiamine biosynthetic process"/>
    <property type="evidence" value="ECO:0007669"/>
    <property type="project" value="UniProtKB-KW"/>
</dbReference>
<dbReference type="PANTHER" id="PTHR31528:SF1">
    <property type="entry name" value="4-AMINO-5-HYDROXYMETHYL-2-METHYLPYRIMIDINE PHOSPHATE SYNTHASE THI11-RELATED"/>
    <property type="match status" value="1"/>
</dbReference>
<accession>A0A7C9VN39</accession>
<evidence type="ECO:0000256" key="4">
    <source>
        <dbReference type="ARBA" id="ARBA00011738"/>
    </source>
</evidence>
<comment type="catalytic activity">
    <reaction evidence="11">
        <text>N(6)-(pyridoxal phosphate)-L-lysyl-[4-amino-5-hydroxymethyl-2-methylpyrimidine phosphate synthase] + L-histidyl-[4-amino-5-hydroxymethyl-2-methylpyrimidine phosphate synthase] + 2 Fe(3+) + 4 H2O = L-lysyl-[4-amino-5-hydroxymethyl-2-methylpyrimidine phosphate synthase] + (2S)-2-amino-5-hydroxy-4-oxopentanoyl-[4-amino-5-hydroxymethyl-2-methylpyrimidine phosphate synthase] + 4-amino-2-methyl-5-(phosphooxymethyl)pyrimidine + 3-oxopropanoate + 2 Fe(2+) + 2 H(+)</text>
        <dbReference type="Rhea" id="RHEA:65756"/>
        <dbReference type="Rhea" id="RHEA-COMP:16892"/>
        <dbReference type="Rhea" id="RHEA-COMP:16893"/>
        <dbReference type="Rhea" id="RHEA-COMP:16894"/>
        <dbReference type="Rhea" id="RHEA-COMP:16895"/>
        <dbReference type="ChEBI" id="CHEBI:15377"/>
        <dbReference type="ChEBI" id="CHEBI:15378"/>
        <dbReference type="ChEBI" id="CHEBI:29033"/>
        <dbReference type="ChEBI" id="CHEBI:29034"/>
        <dbReference type="ChEBI" id="CHEBI:29969"/>
        <dbReference type="ChEBI" id="CHEBI:29979"/>
        <dbReference type="ChEBI" id="CHEBI:33190"/>
        <dbReference type="ChEBI" id="CHEBI:58354"/>
        <dbReference type="ChEBI" id="CHEBI:143915"/>
        <dbReference type="ChEBI" id="CHEBI:157692"/>
    </reaction>
    <physiologicalReaction direction="left-to-right" evidence="11">
        <dbReference type="Rhea" id="RHEA:65757"/>
    </physiologicalReaction>
</comment>
<proteinExistence type="inferred from homology"/>
<sequence length="327" mass="35747">MRYLLTSPTPNVAEAAHSSVPEKLGFWKESGLDVEVKPFGGSTGATQVVISGSAEFTMASPEALLVGRQEGANIKGVYNHTRESIYTIAVVKDSPIQKLEDLKNKTIGVVSLSSGATSVAKAMLRGVGFDPEKDVKWLPIGLGPQSANALKSNQVDAIAMWDWAYAILENAGFQFRQFETPGTSKLLALMLITNGDFLKANPGADMKFAQGIAKGTLFTLTNPEAAVRIHWDKYPASKPTNIPEDQALREAVHVLQARLAKYKLEGRADPRFGAFTRDEWISTQNFFFDVGVINKKPDVSEYFTNELIDGVNSFDKAAIIKKAETFR</sequence>
<dbReference type="Proteomes" id="UP000480266">
    <property type="component" value="Unassembled WGS sequence"/>
</dbReference>
<evidence type="ECO:0000313" key="14">
    <source>
        <dbReference type="Proteomes" id="UP000480266"/>
    </source>
</evidence>
<keyword evidence="9" id="KW-0408">Iron</keyword>
<comment type="similarity">
    <text evidence="3">Belongs to the NMT1/THI5 family.</text>
</comment>
<evidence type="ECO:0000256" key="6">
    <source>
        <dbReference type="ARBA" id="ARBA00022723"/>
    </source>
</evidence>
<evidence type="ECO:0000256" key="8">
    <source>
        <dbReference type="ARBA" id="ARBA00022977"/>
    </source>
</evidence>